<dbReference type="Ensembl" id="ENST00000678782.1">
    <property type="protein sequence ID" value="ENSP00000504777.1"/>
    <property type="gene ID" value="ENSG00000288646.1"/>
</dbReference>
<sequence length="23" mass="2762">MAAVRRARSYCRCLVRFSDRELC</sequence>
<proteinExistence type="predicted"/>
<dbReference type="AlphaFoldDB" id="A0A7I2V6D3"/>
<name>A0A7I2V6D3_HUMAN</name>
<reference evidence="1 2" key="3">
    <citation type="journal article" date="2004" name="Nature">
        <title>Finishing the euchromatic sequence of the human genome.</title>
        <authorList>
            <consortium name="International Human Genome Sequencing Consortium"/>
        </authorList>
    </citation>
    <scope>NUCLEOTIDE SEQUENCE [LARGE SCALE GENOMIC DNA]</scope>
</reference>
<dbReference type="Bgee" id="ENSG00000288646">
    <property type="expression patterns" value="Expressed in skeletal muscle tissue and 7 other cell types or tissues"/>
</dbReference>
<dbReference type="KEGG" id="hsa:128031835"/>
<dbReference type="RefSeq" id="NP_001401665.1">
    <property type="nucleotide sequence ID" value="NM_001414736.1"/>
</dbReference>
<reference evidence="1" key="4">
    <citation type="submission" date="2025-08" db="UniProtKB">
        <authorList>
            <consortium name="Ensembl"/>
        </authorList>
    </citation>
    <scope>IDENTIFICATION</scope>
</reference>
<dbReference type="PeptideAtlas" id="A0A7I2V6D3"/>
<protein>
    <submittedName>
        <fullName evidence="1">Uncharacterized protein</fullName>
    </submittedName>
</protein>
<evidence type="ECO:0000313" key="2">
    <source>
        <dbReference type="Proteomes" id="UP000005640"/>
    </source>
</evidence>
<dbReference type="GeneID" id="128031835"/>
<evidence type="ECO:0000313" key="1">
    <source>
        <dbReference type="Ensembl" id="ENSP00000504777.1"/>
    </source>
</evidence>
<organism evidence="1 2">
    <name type="scientific">Homo sapiens</name>
    <name type="common">Human</name>
    <dbReference type="NCBI Taxonomy" id="9606"/>
    <lineage>
        <taxon>Eukaryota</taxon>
        <taxon>Metazoa</taxon>
        <taxon>Chordata</taxon>
        <taxon>Craniata</taxon>
        <taxon>Vertebrata</taxon>
        <taxon>Euteleostomi</taxon>
        <taxon>Mammalia</taxon>
        <taxon>Eutheria</taxon>
        <taxon>Euarchontoglires</taxon>
        <taxon>Primates</taxon>
        <taxon>Haplorrhini</taxon>
        <taxon>Catarrhini</taxon>
        <taxon>Hominidae</taxon>
        <taxon>Homo</taxon>
    </lineage>
</organism>
<dbReference type="InParanoid" id="A0A7I2V6D3"/>
<reference evidence="1 2" key="2">
    <citation type="journal article" date="2003" name="Nature">
        <title>The DNA sequence and analysis of human chromosome 6.</title>
        <authorList>
            <person name="Mungall A.J."/>
            <person name="Palmer S.A."/>
            <person name="Sims S.K."/>
            <person name="Edwards C.A."/>
            <person name="Ashurst J.L."/>
            <person name="Wilming L."/>
            <person name="Jones M.C."/>
            <person name="Horton R."/>
            <person name="Hunt S.E."/>
            <person name="Scott C.E."/>
            <person name="Gilbert J.G."/>
            <person name="Clamp M.E."/>
            <person name="Bethel G."/>
            <person name="Milne S."/>
            <person name="Ainscough R."/>
            <person name="Almeida J.P."/>
            <person name="Ambrose K.D."/>
            <person name="Andrews T.D."/>
            <person name="Ashwell R.I."/>
            <person name="Babbage A.K."/>
            <person name="Bagguley C.L."/>
            <person name="Bailey J."/>
            <person name="Banerjee R."/>
            <person name="Barker D.J."/>
            <person name="Barlow K.F."/>
            <person name="Bates K."/>
            <person name="Beare D.M."/>
            <person name="Beasley H."/>
            <person name="Beasley O."/>
            <person name="Bird C.P."/>
            <person name="Blakey S."/>
            <person name="Bray-Allen S."/>
            <person name="Brook J."/>
            <person name="Brown A.J."/>
            <person name="Brown J.Y."/>
            <person name="Burford D.C."/>
            <person name="Burrill W."/>
            <person name="Burton J."/>
            <person name="Carder C."/>
            <person name="Carter N.P."/>
            <person name="Chapman J.C."/>
            <person name="Clark S.Y."/>
            <person name="Clark G."/>
            <person name="Clee C.M."/>
            <person name="Clegg S."/>
            <person name="Cobley V."/>
            <person name="Collier R.E."/>
            <person name="Collins J.E."/>
            <person name="Colman L.K."/>
            <person name="Corby N.R."/>
            <person name="Coville G.J."/>
            <person name="Culley K.M."/>
            <person name="Dhami P."/>
            <person name="Davies J."/>
            <person name="Dunn M."/>
            <person name="Earthrowl M.E."/>
            <person name="Ellington A.E."/>
            <person name="Evans K.A."/>
            <person name="Faulkner L."/>
            <person name="Francis M.D."/>
            <person name="Frankish A."/>
            <person name="Frankland J."/>
            <person name="French L."/>
            <person name="Garner P."/>
            <person name="Garnett J."/>
            <person name="Ghori M.J."/>
            <person name="Gilby L.M."/>
            <person name="Gillson C.J."/>
            <person name="Glithero R.J."/>
            <person name="Grafham D.V."/>
            <person name="Grant M."/>
            <person name="Gribble S."/>
            <person name="Griffiths C."/>
            <person name="Griffiths M."/>
            <person name="Hall R."/>
            <person name="Halls K.S."/>
            <person name="Hammond S."/>
            <person name="Harley J.L."/>
            <person name="Hart E.A."/>
            <person name="Heath P.D."/>
            <person name="Heathcott R."/>
            <person name="Holmes S.J."/>
            <person name="Howden P.J."/>
            <person name="Howe K.L."/>
            <person name="Howell G.R."/>
            <person name="Huckle E."/>
            <person name="Humphray S.J."/>
            <person name="Humphries M.D."/>
            <person name="Hunt A.R."/>
            <person name="Johnson C.M."/>
            <person name="Joy A.A."/>
            <person name="Kay M."/>
            <person name="Keenan S.J."/>
            <person name="Kimberley A.M."/>
            <person name="King A."/>
            <person name="Laird G.K."/>
            <person name="Langford C."/>
            <person name="Lawlor S."/>
            <person name="Leongamornlert D.A."/>
            <person name="Leversha M."/>
            <person name="Lloyd C.R."/>
            <person name="Lloyd D.M."/>
            <person name="Loveland J.E."/>
            <person name="Lovell J."/>
            <person name="Martin S."/>
            <person name="Mashreghi-Mohammadi M."/>
            <person name="Maslen G.L."/>
            <person name="Matthews L."/>
            <person name="McCann O.T."/>
            <person name="McLaren S.J."/>
            <person name="McLay K."/>
            <person name="McMurray A."/>
            <person name="Moore M.J."/>
            <person name="Mullikin J.C."/>
            <person name="Niblett D."/>
            <person name="Nickerson T."/>
            <person name="Novik K.L."/>
            <person name="Oliver K."/>
            <person name="Overton-Larty E.K."/>
            <person name="Parker A."/>
            <person name="Patel R."/>
            <person name="Pearce A.V."/>
            <person name="Peck A.I."/>
            <person name="Phillimore B."/>
            <person name="Phillips S."/>
            <person name="Plumb R.W."/>
            <person name="Porter K.M."/>
            <person name="Ramsey Y."/>
            <person name="Ranby S.A."/>
            <person name="Rice C.M."/>
            <person name="Ross M.T."/>
            <person name="Searle S.M."/>
            <person name="Sehra H.K."/>
            <person name="Sheridan E."/>
            <person name="Skuce C.D."/>
            <person name="Smith S."/>
            <person name="Smith M."/>
            <person name="Spraggon L."/>
            <person name="Squares S.L."/>
            <person name="Steward C.A."/>
            <person name="Sycamore N."/>
            <person name="Tamlyn-Hall G."/>
            <person name="Tester J."/>
            <person name="Theaker A.J."/>
            <person name="Thomas D.W."/>
            <person name="Thorpe A."/>
            <person name="Tracey A."/>
            <person name="Tromans A."/>
            <person name="Tubby B."/>
            <person name="Wall M."/>
            <person name="Wallis J.M."/>
            <person name="West A.P."/>
            <person name="White S.S."/>
            <person name="Whitehead S.L."/>
            <person name="Whittaker H."/>
            <person name="Wild A."/>
            <person name="Willey D.J."/>
            <person name="Wilmer T.E."/>
            <person name="Wood J.M."/>
            <person name="Wray P.W."/>
            <person name="Wyatt J.C."/>
            <person name="Young L."/>
            <person name="Younger R.M."/>
            <person name="Bentley D.R."/>
            <person name="Coulson A."/>
            <person name="Durbin R."/>
            <person name="Hubbard T."/>
            <person name="Sulston J.E."/>
            <person name="Dunham I."/>
            <person name="Rogers J."/>
            <person name="Beck S."/>
        </authorList>
    </citation>
    <scope>NUCLEOTIDE SEQUENCE [LARGE SCALE GENOMIC DNA]</scope>
</reference>
<accession>A0A7I2V6D3</accession>
<dbReference type="GeneTree" id="ENSGT01110000271600"/>
<dbReference type="Proteomes" id="UP000005640">
    <property type="component" value="Chromosome 6"/>
</dbReference>
<gene>
    <name evidence="1" type="primary">LOC128031835</name>
</gene>
<keyword evidence="2" id="KW-1185">Reference proteome</keyword>
<reference evidence="1 2" key="1">
    <citation type="journal article" date="2001" name="Nature">
        <title>Initial sequencing and analysis of the human genome.</title>
        <authorList>
            <consortium name="International Human Genome Sequencing Consortium"/>
            <person name="Lander E.S."/>
            <person name="Linton L.M."/>
            <person name="Birren B."/>
            <person name="Nusbaum C."/>
            <person name="Zody M.C."/>
            <person name="Baldwin J."/>
            <person name="Devon K."/>
            <person name="Dewar K."/>
            <person name="Doyle M."/>
            <person name="FitzHugh W."/>
            <person name="Funke R."/>
            <person name="Gage D."/>
            <person name="Harris K."/>
            <person name="Heaford A."/>
            <person name="Howland J."/>
            <person name="Kann L."/>
            <person name="Lehoczky J."/>
            <person name="LeVine R."/>
            <person name="McEwan P."/>
            <person name="McKernan K."/>
            <person name="Meldrim J."/>
            <person name="Mesirov J.P."/>
            <person name="Miranda C."/>
            <person name="Morris W."/>
            <person name="Naylor J."/>
            <person name="Raymond C."/>
            <person name="Rosetti M."/>
            <person name="Santos R."/>
            <person name="Sheridan A."/>
            <person name="Sougnez C."/>
            <person name="Stange-Thomann N."/>
            <person name="Stojanovic N."/>
            <person name="Subramanian A."/>
            <person name="Wyman D."/>
            <person name="Rogers J."/>
            <person name="Sulston J."/>
            <person name="Ainscough R."/>
            <person name="Beck S."/>
            <person name="Bentley D."/>
            <person name="Burton J."/>
            <person name="Clee C."/>
            <person name="Carter N."/>
            <person name="Coulson A."/>
            <person name="Deadman R."/>
            <person name="Deloukas P."/>
            <person name="Dunham A."/>
            <person name="Dunham I."/>
            <person name="Durbin R."/>
            <person name="French L."/>
            <person name="Grafham D."/>
            <person name="Gregory S."/>
            <person name="Hubbard T."/>
            <person name="Humphray S."/>
            <person name="Hunt A."/>
            <person name="Jones M."/>
            <person name="Lloyd C."/>
            <person name="McMurray A."/>
            <person name="Matthews L."/>
            <person name="Mercer S."/>
            <person name="Milne S."/>
            <person name="Mullikin J.C."/>
            <person name="Mungall A."/>
            <person name="Plumb R."/>
            <person name="Ross M."/>
            <person name="Shownkeen R."/>
            <person name="Sims S."/>
            <person name="Waterston R.H."/>
            <person name="Wilson R.K."/>
            <person name="Hillier L.W."/>
            <person name="McPherson J.D."/>
            <person name="Marra M.A."/>
            <person name="Mardis E.R."/>
            <person name="Fulton L.A."/>
            <person name="Chinwalla A.T."/>
            <person name="Pepin K.H."/>
            <person name="Gish W.R."/>
            <person name="Chissoe S.L."/>
            <person name="Wendl M.C."/>
            <person name="Delehaunty K.D."/>
            <person name="Miner T.L."/>
            <person name="Delehaunty A."/>
            <person name="Kramer J.B."/>
            <person name="Cook L.L."/>
            <person name="Fulton R.S."/>
            <person name="Johnson D.L."/>
            <person name="Minx P.J."/>
            <person name="Clifton S.W."/>
            <person name="Hawkins T."/>
            <person name="Branscomb E."/>
            <person name="Predki P."/>
            <person name="Richardson P."/>
            <person name="Wenning S."/>
            <person name="Slezak T."/>
            <person name="Doggett N."/>
            <person name="Cheng J.F."/>
            <person name="Olsen A."/>
            <person name="Lucas S."/>
            <person name="Elkin C."/>
            <person name="Uberbacher E."/>
            <person name="Frazier M."/>
            <person name="Gibbs R.A."/>
            <person name="Muzny D.M."/>
            <person name="Scherer S.E."/>
            <person name="Bouck J.B."/>
            <person name="Sodergren E.J."/>
            <person name="Worley K.C."/>
            <person name="Rives C.M."/>
            <person name="Gorrell J.H."/>
            <person name="Metzker M.L."/>
            <person name="Naylor S.L."/>
            <person name="Kucherlapati R.S."/>
            <person name="Nelson D.L."/>
            <person name="Weinstock G.M."/>
            <person name="Sakaki Y."/>
            <person name="Fujiyama A."/>
            <person name="Hattori M."/>
            <person name="Yada T."/>
            <person name="Toyoda A."/>
            <person name="Itoh T."/>
            <person name="Kawagoe C."/>
            <person name="Watanabe H."/>
            <person name="Totoki Y."/>
            <person name="Taylor T."/>
            <person name="Weissenbach J."/>
            <person name="Heilig R."/>
            <person name="Saurin W."/>
            <person name="Artiguenave F."/>
            <person name="Brottier P."/>
            <person name="Bruls T."/>
            <person name="Pelletier E."/>
            <person name="Robert C."/>
            <person name="Wincker P."/>
            <person name="Smith D.R."/>
            <person name="Doucette-Stamm L."/>
            <person name="Rubenfield M."/>
            <person name="Weinstock K."/>
            <person name="Lee H.M."/>
            <person name="Dubois J."/>
            <person name="Rosenthal A."/>
            <person name="Platzer M."/>
            <person name="Nyakatura G."/>
            <person name="Taudien S."/>
            <person name="Rump A."/>
            <person name="Yang H."/>
            <person name="Yu J."/>
            <person name="Wang J."/>
            <person name="Huang G."/>
            <person name="Gu J."/>
            <person name="Hood L."/>
            <person name="Rowen L."/>
            <person name="Madan A."/>
            <person name="Qin S."/>
            <person name="Davis R.W."/>
            <person name="Federspiel N.A."/>
            <person name="Abola A.P."/>
            <person name="Proctor M.J."/>
            <person name="Myers R.M."/>
            <person name="Schmutz J."/>
            <person name="Dickson M."/>
            <person name="Grimwood J."/>
            <person name="Cox D.R."/>
            <person name="Olson M.V."/>
            <person name="Kaul R."/>
            <person name="Raymond C."/>
            <person name="Shimizu N."/>
            <person name="Kawasaki K."/>
            <person name="Minoshima S."/>
            <person name="Evans G.A."/>
            <person name="Athanasiou M."/>
            <person name="Schultz R."/>
            <person name="Roe B.A."/>
            <person name="Chen F."/>
            <person name="Pan H."/>
            <person name="Ramser J."/>
            <person name="Lehrach H."/>
            <person name="Reinhardt R."/>
            <person name="McCombie W.R."/>
            <person name="de la Bastide M."/>
            <person name="Dedhia N."/>
            <person name="Blocker H."/>
            <person name="Hornischer K."/>
            <person name="Nordsiek G."/>
            <person name="Agarwala R."/>
            <person name="Aravind L."/>
            <person name="Bailey J.A."/>
            <person name="Bateman A."/>
            <person name="Batzoglou S."/>
            <person name="Birney E."/>
            <person name="Bork P."/>
            <person name="Brown D.G."/>
            <person name="Burge C.B."/>
            <person name="Cerutti L."/>
            <person name="Chen H.C."/>
            <person name="Church D."/>
            <person name="Clamp M."/>
            <person name="Copley R.R."/>
            <person name="Doerks T."/>
            <person name="Eddy S.R."/>
            <person name="Eichler E.E."/>
            <person name="Furey T.S."/>
            <person name="Galagan J."/>
            <person name="Gilbert J.G."/>
            <person name="Harmon C."/>
            <person name="Hayashizaki Y."/>
            <person name="Haussler D."/>
            <person name="Hermjakob H."/>
            <person name="Hokamp K."/>
            <person name="Jang W."/>
            <person name="Johnson L.S."/>
            <person name="Jones T.A."/>
            <person name="Kasif S."/>
            <person name="Kaspryzk A."/>
            <person name="Kennedy S."/>
            <person name="Kent W.J."/>
            <person name="Kitts P."/>
            <person name="Koonin E.V."/>
            <person name="Korf I."/>
            <person name="Kulp D."/>
            <person name="Lancet D."/>
            <person name="Lowe T.M."/>
            <person name="McLysaght A."/>
            <person name="Mikkelsen T."/>
            <person name="Moran J.V."/>
            <person name="Mulder N."/>
            <person name="Pollara V.J."/>
            <person name="Ponting C.P."/>
            <person name="Schuler G."/>
            <person name="Schultz J."/>
            <person name="Slater G."/>
            <person name="Smit A.F."/>
            <person name="Stupka E."/>
            <person name="Szustakowski J."/>
            <person name="Thierry-Mieg D."/>
            <person name="Thierry-Mieg J."/>
            <person name="Wagner L."/>
            <person name="Wallis J."/>
            <person name="Wheeler R."/>
            <person name="Williams A."/>
            <person name="Wolf Y.I."/>
            <person name="Wolfe K.H."/>
            <person name="Yang S.P."/>
            <person name="Yeh R.F."/>
            <person name="Collins F."/>
            <person name="Guyer M.S."/>
            <person name="Peterson J."/>
            <person name="Felsenfeld A."/>
            <person name="Wetterstrand K.A."/>
            <person name="Patrinos A."/>
            <person name="Morgan M.J."/>
            <person name="de Jong P."/>
            <person name="Catanese J.J."/>
            <person name="Osoegawa K."/>
            <person name="Shizuya H."/>
            <person name="Choi S."/>
            <person name="Chen Y.J."/>
        </authorList>
    </citation>
    <scope>NUCLEOTIDE SEQUENCE [LARGE SCALE GENOMIC DNA]</scope>
</reference>
<dbReference type="EMBL" id="AL031178">
    <property type="status" value="NOT_ANNOTATED_CDS"/>
    <property type="molecule type" value="Genomic_DNA"/>
</dbReference>
<dbReference type="GeneCards" id="LOC128031835"/>
<reference evidence="1" key="5">
    <citation type="submission" date="2025-09" db="UniProtKB">
        <authorList>
            <consortium name="Ensembl"/>
        </authorList>
    </citation>
    <scope>IDENTIFICATION</scope>
</reference>
<dbReference type="MANE-Select" id="ENST00000678782.1">
    <property type="protein sequence ID" value="ENSP00000504777.1"/>
    <property type="RefSeq nucleotide sequence ID" value="NM_001414736.1"/>
    <property type="RefSeq protein sequence ID" value="NP_001401665.1"/>
</dbReference>